<dbReference type="SMART" id="SM00899">
    <property type="entry name" value="FeoA"/>
    <property type="match status" value="1"/>
</dbReference>
<evidence type="ECO:0000256" key="1">
    <source>
        <dbReference type="ARBA" id="ARBA00023004"/>
    </source>
</evidence>
<dbReference type="EMBL" id="JAAYEE010000202">
    <property type="protein sequence ID" value="NLW36007.1"/>
    <property type="molecule type" value="Genomic_DNA"/>
</dbReference>
<evidence type="ECO:0000313" key="4">
    <source>
        <dbReference type="Proteomes" id="UP000777265"/>
    </source>
</evidence>
<comment type="caution">
    <text evidence="3">The sequence shown here is derived from an EMBL/GenBank/DDBJ whole genome shotgun (WGS) entry which is preliminary data.</text>
</comment>
<dbReference type="PANTHER" id="PTHR43151">
    <property type="entry name" value="FEOA FAMILY PROTEIN"/>
    <property type="match status" value="1"/>
</dbReference>
<name>A0A971M5W5_9BACT</name>
<gene>
    <name evidence="3" type="ORF">GXY80_11085</name>
</gene>
<dbReference type="InterPro" id="IPR053184">
    <property type="entry name" value="FeoA-like"/>
</dbReference>
<dbReference type="InterPro" id="IPR008988">
    <property type="entry name" value="Transcriptional_repressor_C"/>
</dbReference>
<reference evidence="3" key="1">
    <citation type="journal article" date="2020" name="Biotechnol. Biofuels">
        <title>New insights from the biogas microbiome by comprehensive genome-resolved metagenomics of nearly 1600 species originating from multiple anaerobic digesters.</title>
        <authorList>
            <person name="Campanaro S."/>
            <person name="Treu L."/>
            <person name="Rodriguez-R L.M."/>
            <person name="Kovalovszki A."/>
            <person name="Ziels R.M."/>
            <person name="Maus I."/>
            <person name="Zhu X."/>
            <person name="Kougias P.G."/>
            <person name="Basile A."/>
            <person name="Luo G."/>
            <person name="Schluter A."/>
            <person name="Konstantinidis K.T."/>
            <person name="Angelidaki I."/>
        </authorList>
    </citation>
    <scope>NUCLEOTIDE SEQUENCE</scope>
    <source>
        <strain evidence="3">AS06rmzACSIP_7</strain>
    </source>
</reference>
<dbReference type="Pfam" id="PF04023">
    <property type="entry name" value="FeoA"/>
    <property type="match status" value="1"/>
</dbReference>
<keyword evidence="1" id="KW-0408">Iron</keyword>
<dbReference type="AlphaFoldDB" id="A0A971M5W5"/>
<evidence type="ECO:0000313" key="3">
    <source>
        <dbReference type="EMBL" id="NLW36007.1"/>
    </source>
</evidence>
<dbReference type="Gene3D" id="2.30.30.90">
    <property type="match status" value="1"/>
</dbReference>
<dbReference type="InterPro" id="IPR007167">
    <property type="entry name" value="Fe-transptr_FeoA-like"/>
</dbReference>
<organism evidence="3 4">
    <name type="scientific">Syntrophorhabdus aromaticivorans</name>
    <dbReference type="NCBI Taxonomy" id="328301"/>
    <lineage>
        <taxon>Bacteria</taxon>
        <taxon>Pseudomonadati</taxon>
        <taxon>Thermodesulfobacteriota</taxon>
        <taxon>Syntrophorhabdia</taxon>
        <taxon>Syntrophorhabdales</taxon>
        <taxon>Syntrophorhabdaceae</taxon>
        <taxon>Syntrophorhabdus</taxon>
    </lineage>
</organism>
<dbReference type="SUPFAM" id="SSF50037">
    <property type="entry name" value="C-terminal domain of transcriptional repressors"/>
    <property type="match status" value="1"/>
</dbReference>
<protein>
    <submittedName>
        <fullName evidence="3">Ferrous iron transport protein A</fullName>
    </submittedName>
</protein>
<reference evidence="3" key="2">
    <citation type="submission" date="2020-01" db="EMBL/GenBank/DDBJ databases">
        <authorList>
            <person name="Campanaro S."/>
        </authorList>
    </citation>
    <scope>NUCLEOTIDE SEQUENCE</scope>
    <source>
        <strain evidence="3">AS06rmzACSIP_7</strain>
    </source>
</reference>
<dbReference type="Proteomes" id="UP000777265">
    <property type="component" value="Unassembled WGS sequence"/>
</dbReference>
<dbReference type="InterPro" id="IPR038157">
    <property type="entry name" value="FeoA_core_dom"/>
</dbReference>
<sequence length="71" mass="7248">MPLAAVKPGKRVFIVGLAAGEGLRGRLAAMGLVPGTQVEVITNSARGPFIISVKGSRIVLGHGMAQKILVA</sequence>
<dbReference type="GO" id="GO:0046914">
    <property type="term" value="F:transition metal ion binding"/>
    <property type="evidence" value="ECO:0007669"/>
    <property type="project" value="InterPro"/>
</dbReference>
<proteinExistence type="predicted"/>
<evidence type="ECO:0000259" key="2">
    <source>
        <dbReference type="SMART" id="SM00899"/>
    </source>
</evidence>
<accession>A0A971M5W5</accession>
<dbReference type="PANTHER" id="PTHR43151:SF1">
    <property type="entry name" value="SSR2333 PROTEIN"/>
    <property type="match status" value="1"/>
</dbReference>
<feature type="domain" description="Ferrous iron transporter FeoA-like" evidence="2">
    <location>
        <begin position="1"/>
        <end position="71"/>
    </location>
</feature>